<dbReference type="KEGG" id="rsz:130511803"/>
<dbReference type="Pfam" id="PF02338">
    <property type="entry name" value="OTU"/>
    <property type="match status" value="1"/>
</dbReference>
<reference evidence="5" key="2">
    <citation type="submission" date="2025-08" db="UniProtKB">
        <authorList>
            <consortium name="RefSeq"/>
        </authorList>
    </citation>
    <scope>IDENTIFICATION</scope>
    <source>
        <tissue evidence="5">Leaf</tissue>
    </source>
</reference>
<dbReference type="PANTHER" id="PTHR12419:SF103">
    <property type="entry name" value="OVARIAN TUMOR DOMAIN-CONTAINING DEUBIQUITINATING ENZYME 10-RELATED"/>
    <property type="match status" value="1"/>
</dbReference>
<dbReference type="RefSeq" id="XP_056865475.1">
    <property type="nucleotide sequence ID" value="XM_057009495.1"/>
</dbReference>
<sequence>MPNTRIKSRCLEDLTDQERLQDRLEWEGYTELRMKSDGNCQFRALADQLYETSDFHKRVRQEIVNQLKSHPKLYKGSVGKMDFSEYLKNMSTESVWGDEVTLKAAADVYGVKILLITSFKDIPSIVVLPKSQKQPDKVIHLSYLAGIHFNSIHLNQGSSSSSHTLLQKKKNKNKDKDMENAKLKSKEDKKSQRKRTSRRGI</sequence>
<keyword evidence="4" id="KW-1185">Reference proteome</keyword>
<dbReference type="InterPro" id="IPR038765">
    <property type="entry name" value="Papain-like_cys_pep_sf"/>
</dbReference>
<dbReference type="InterPro" id="IPR003323">
    <property type="entry name" value="OTU_dom"/>
</dbReference>
<evidence type="ECO:0000259" key="3">
    <source>
        <dbReference type="PROSITE" id="PS50802"/>
    </source>
</evidence>
<accession>A0A9W3DNS7</accession>
<evidence type="ECO:0000256" key="1">
    <source>
        <dbReference type="ARBA" id="ARBA00010407"/>
    </source>
</evidence>
<reference evidence="4" key="1">
    <citation type="journal article" date="2019" name="Database">
        <title>The radish genome database (RadishGD): an integrated information resource for radish genomics.</title>
        <authorList>
            <person name="Yu H.J."/>
            <person name="Baek S."/>
            <person name="Lee Y.J."/>
            <person name="Cho A."/>
            <person name="Mun J.H."/>
        </authorList>
    </citation>
    <scope>NUCLEOTIDE SEQUENCE [LARGE SCALE GENOMIC DNA]</scope>
    <source>
        <strain evidence="4">cv. WK10039</strain>
    </source>
</reference>
<dbReference type="AlphaFoldDB" id="A0A9W3DNS7"/>
<feature type="domain" description="OTU" evidence="3">
    <location>
        <begin position="29"/>
        <end position="155"/>
    </location>
</feature>
<dbReference type="PANTHER" id="PTHR12419">
    <property type="entry name" value="OTU DOMAIN CONTAINING PROTEIN"/>
    <property type="match status" value="1"/>
</dbReference>
<dbReference type="Gene3D" id="3.90.70.80">
    <property type="match status" value="1"/>
</dbReference>
<protein>
    <submittedName>
        <fullName evidence="5">OVARIAN TUMOR DOMAIN-containing deubiquitinating enzyme 8 isoform X1</fullName>
    </submittedName>
</protein>
<dbReference type="GO" id="GO:0004843">
    <property type="term" value="F:cysteine-type deubiquitinase activity"/>
    <property type="evidence" value="ECO:0007669"/>
    <property type="project" value="TreeGrafter"/>
</dbReference>
<dbReference type="GO" id="GO:0016579">
    <property type="term" value="P:protein deubiquitination"/>
    <property type="evidence" value="ECO:0007669"/>
    <property type="project" value="TreeGrafter"/>
</dbReference>
<evidence type="ECO:0000313" key="4">
    <source>
        <dbReference type="Proteomes" id="UP000504610"/>
    </source>
</evidence>
<dbReference type="CDD" id="cd22751">
    <property type="entry name" value="OTU_plant_OTU9-like"/>
    <property type="match status" value="1"/>
</dbReference>
<dbReference type="SUPFAM" id="SSF54001">
    <property type="entry name" value="Cysteine proteinases"/>
    <property type="match status" value="1"/>
</dbReference>
<dbReference type="PROSITE" id="PS50802">
    <property type="entry name" value="OTU"/>
    <property type="match status" value="1"/>
</dbReference>
<feature type="compositionally biased region" description="Basic and acidic residues" evidence="2">
    <location>
        <begin position="174"/>
        <end position="190"/>
    </location>
</feature>
<comment type="similarity">
    <text evidence="1">Belongs to the peptidase C85 family.</text>
</comment>
<organism evidence="4 5">
    <name type="scientific">Raphanus sativus</name>
    <name type="common">Radish</name>
    <name type="synonym">Raphanus raphanistrum var. sativus</name>
    <dbReference type="NCBI Taxonomy" id="3726"/>
    <lineage>
        <taxon>Eukaryota</taxon>
        <taxon>Viridiplantae</taxon>
        <taxon>Streptophyta</taxon>
        <taxon>Embryophyta</taxon>
        <taxon>Tracheophyta</taxon>
        <taxon>Spermatophyta</taxon>
        <taxon>Magnoliopsida</taxon>
        <taxon>eudicotyledons</taxon>
        <taxon>Gunneridae</taxon>
        <taxon>Pentapetalae</taxon>
        <taxon>rosids</taxon>
        <taxon>malvids</taxon>
        <taxon>Brassicales</taxon>
        <taxon>Brassicaceae</taxon>
        <taxon>Brassiceae</taxon>
        <taxon>Raphanus</taxon>
    </lineage>
</organism>
<name>A0A9W3DNS7_RAPSA</name>
<dbReference type="OrthoDB" id="415023at2759"/>
<proteinExistence type="inferred from homology"/>
<evidence type="ECO:0000313" key="5">
    <source>
        <dbReference type="RefSeq" id="XP_056865475.1"/>
    </source>
</evidence>
<evidence type="ECO:0000256" key="2">
    <source>
        <dbReference type="SAM" id="MobiDB-lite"/>
    </source>
</evidence>
<feature type="compositionally biased region" description="Basic residues" evidence="2">
    <location>
        <begin position="191"/>
        <end position="201"/>
    </location>
</feature>
<dbReference type="Proteomes" id="UP000504610">
    <property type="component" value="Chromosome 4"/>
</dbReference>
<dbReference type="InterPro" id="IPR050704">
    <property type="entry name" value="Peptidase_C85-like"/>
</dbReference>
<feature type="region of interest" description="Disordered" evidence="2">
    <location>
        <begin position="157"/>
        <end position="201"/>
    </location>
</feature>
<gene>
    <name evidence="5" type="primary">LOC130511803</name>
</gene>
<dbReference type="GeneID" id="130511803"/>